<keyword evidence="3" id="KW-1185">Reference proteome</keyword>
<protein>
    <submittedName>
        <fullName evidence="2">Prepilin-type N-terminal cleavage/methylation domain-containing protein</fullName>
    </submittedName>
</protein>
<keyword evidence="1" id="KW-1133">Transmembrane helix</keyword>
<dbReference type="Pfam" id="PF07963">
    <property type="entry name" value="N_methyl"/>
    <property type="match status" value="1"/>
</dbReference>
<accession>A0ABV4BA87</accession>
<sequence>MRQQSSLSRWTRRQRGMTLLEILVALSIMAISLGMIYRATGSNARSVGDLDRYQYAVQLAQSIMDSRDSVYESGWNESGQSNGYQWSVQSAPFKTGVDESPNIPVLHEVHISVNWAEGDRPRVFELTTLRAQRRPPDPAENVVPAG</sequence>
<name>A0ABV4BA87_9BURK</name>
<dbReference type="RefSeq" id="WP_256460952.1">
    <property type="nucleotide sequence ID" value="NZ_JBGBDC010000009.1"/>
</dbReference>
<organism evidence="2 3">
    <name type="scientific">Comamonas sediminis</name>
    <dbReference type="NCBI Taxonomy" id="1783360"/>
    <lineage>
        <taxon>Bacteria</taxon>
        <taxon>Pseudomonadati</taxon>
        <taxon>Pseudomonadota</taxon>
        <taxon>Betaproteobacteria</taxon>
        <taxon>Burkholderiales</taxon>
        <taxon>Comamonadaceae</taxon>
        <taxon>Comamonas</taxon>
    </lineage>
</organism>
<gene>
    <name evidence="2" type="ORF">AB7A72_19345</name>
</gene>
<keyword evidence="1" id="KW-0472">Membrane</keyword>
<evidence type="ECO:0000313" key="2">
    <source>
        <dbReference type="EMBL" id="MEY2253183.1"/>
    </source>
</evidence>
<evidence type="ECO:0000256" key="1">
    <source>
        <dbReference type="SAM" id="Phobius"/>
    </source>
</evidence>
<comment type="caution">
    <text evidence="2">The sequence shown here is derived from an EMBL/GenBank/DDBJ whole genome shotgun (WGS) entry which is preliminary data.</text>
</comment>
<dbReference type="InterPro" id="IPR012902">
    <property type="entry name" value="N_methyl_site"/>
</dbReference>
<reference evidence="2 3" key="1">
    <citation type="journal article" date="2016" name="Int. J. Syst. Evol. Microbiol.">
        <title>Description of Comamonas sediminis sp. nov., isolated from lagoon sediments.</title>
        <authorList>
            <person name="Subhash Y."/>
            <person name="Bang J.J."/>
            <person name="You T.H."/>
            <person name="Lee S.S."/>
        </authorList>
    </citation>
    <scope>NUCLEOTIDE SEQUENCE [LARGE SCALE GENOMIC DNA]</scope>
    <source>
        <strain evidence="2 3">JCM 31169</strain>
    </source>
</reference>
<dbReference type="Proteomes" id="UP001562178">
    <property type="component" value="Unassembled WGS sequence"/>
</dbReference>
<feature type="transmembrane region" description="Helical" evidence="1">
    <location>
        <begin position="20"/>
        <end position="37"/>
    </location>
</feature>
<dbReference type="EMBL" id="JBGBDC010000009">
    <property type="protein sequence ID" value="MEY2253183.1"/>
    <property type="molecule type" value="Genomic_DNA"/>
</dbReference>
<evidence type="ECO:0000313" key="3">
    <source>
        <dbReference type="Proteomes" id="UP001562178"/>
    </source>
</evidence>
<proteinExistence type="predicted"/>
<dbReference type="NCBIfam" id="TIGR02532">
    <property type="entry name" value="IV_pilin_GFxxxE"/>
    <property type="match status" value="1"/>
</dbReference>
<keyword evidence="1" id="KW-0812">Transmembrane</keyword>